<accession>A0A414XLD5</accession>
<comment type="caution">
    <text evidence="3">The sequence shown here is derived from an EMBL/GenBank/DDBJ whole genome shotgun (WGS) entry which is preliminary data.</text>
</comment>
<keyword evidence="2" id="KW-0812">Transmembrane</keyword>
<evidence type="ECO:0000313" key="4">
    <source>
        <dbReference type="Proteomes" id="UP000283732"/>
    </source>
</evidence>
<protein>
    <submittedName>
        <fullName evidence="3">Uncharacterized protein</fullName>
    </submittedName>
</protein>
<evidence type="ECO:0000313" key="3">
    <source>
        <dbReference type="EMBL" id="RHH74699.1"/>
    </source>
</evidence>
<proteinExistence type="predicted"/>
<sequence length="134" mass="15408">MDWDALFNYLGTGGGLIVLLNWIAGLPLLRRKKALEKDDVSRQMAARDNETILWLYDQVQEFRSRMFRLEGIVEKLSACPYWERCPARLVVSDYKRKYYHPKGRQPPMAEKGVRRPRSNTGKDAGIPDSAGQPP</sequence>
<evidence type="ECO:0000256" key="2">
    <source>
        <dbReference type="SAM" id="Phobius"/>
    </source>
</evidence>
<keyword evidence="2" id="KW-1133">Transmembrane helix</keyword>
<dbReference type="AlphaFoldDB" id="A0A414XLD5"/>
<reference evidence="3 4" key="1">
    <citation type="submission" date="2018-08" db="EMBL/GenBank/DDBJ databases">
        <title>A genome reference for cultivated species of the human gut microbiota.</title>
        <authorList>
            <person name="Zou Y."/>
            <person name="Xue W."/>
            <person name="Luo G."/>
        </authorList>
    </citation>
    <scope>NUCLEOTIDE SEQUENCE [LARGE SCALE GENOMIC DNA]</scope>
    <source>
        <strain evidence="3 4">AM16-50</strain>
    </source>
</reference>
<name>A0A414XLD5_9BACT</name>
<gene>
    <name evidence="3" type="ORF">DW191_17445</name>
</gene>
<dbReference type="EMBL" id="QRKC01000011">
    <property type="protein sequence ID" value="RHH74699.1"/>
    <property type="molecule type" value="Genomic_DNA"/>
</dbReference>
<keyword evidence="2" id="KW-0472">Membrane</keyword>
<evidence type="ECO:0000256" key="1">
    <source>
        <dbReference type="SAM" id="MobiDB-lite"/>
    </source>
</evidence>
<organism evidence="3 4">
    <name type="scientific">Parabacteroides merdae</name>
    <dbReference type="NCBI Taxonomy" id="46503"/>
    <lineage>
        <taxon>Bacteria</taxon>
        <taxon>Pseudomonadati</taxon>
        <taxon>Bacteroidota</taxon>
        <taxon>Bacteroidia</taxon>
        <taxon>Bacteroidales</taxon>
        <taxon>Tannerellaceae</taxon>
        <taxon>Parabacteroides</taxon>
    </lineage>
</organism>
<feature type="transmembrane region" description="Helical" evidence="2">
    <location>
        <begin position="6"/>
        <end position="29"/>
    </location>
</feature>
<feature type="region of interest" description="Disordered" evidence="1">
    <location>
        <begin position="99"/>
        <end position="134"/>
    </location>
</feature>
<dbReference type="Proteomes" id="UP000283732">
    <property type="component" value="Unassembled WGS sequence"/>
</dbReference>